<feature type="domain" description="Zn(2)-C6 fungal-type" evidence="1">
    <location>
        <begin position="30"/>
        <end position="62"/>
    </location>
</feature>
<dbReference type="CDD" id="cd00067">
    <property type="entry name" value="GAL4"/>
    <property type="match status" value="1"/>
</dbReference>
<dbReference type="Gene3D" id="4.10.240.10">
    <property type="entry name" value="Zn(2)-C6 fungal-type DNA-binding domain"/>
    <property type="match status" value="1"/>
</dbReference>
<dbReference type="AlphaFoldDB" id="A0A1E4S1S1"/>
<dbReference type="STRING" id="983966.A0A1E4S1S1"/>
<dbReference type="Pfam" id="PF00172">
    <property type="entry name" value="Zn_clus"/>
    <property type="match status" value="1"/>
</dbReference>
<protein>
    <recommendedName>
        <fullName evidence="1">Zn(2)-C6 fungal-type domain-containing protein</fullName>
    </recommendedName>
</protein>
<sequence length="604" mass="70847">MVDNISRENVQKVDKLMKRPRRKHKNSKLGCVQCKERRMKCNEELPECRNCRIRQVKIKCSYLSFTEDEKRSFLEQKAKQDAEFEYISPGSVESPDQSNKPITVQLVKHERPQALPSQMARFLKETTFSQHGRIFYLNIVNQMLLSKESFSSVLSLSVLWVHMQLKKKYEALGLITQETEQTLQALLRIGTMLKSECIMHLRKIVLRLIKAQDANDWKEVMIQYNKVNGPTLCLQSSDIITYSSLKHYYITGSLQMLKMLYENTKEDSPQTRFIVKGLLHIHRSLFVPNYPPEVFDEIKSVLNDFEGFIEETNDEMLLWNYRKLMEFLNEDLDPETLKKRATPTSVTSYPASLIYLLFWKFYQLVPSEAHTINSCGSPVHKIFYLYIYMIGRVLDNVFPEARYFTQFRFIGVTTVYPYTMDDLNFGMTPELRPFLNYGNRLMAYFFIRDDLFNKYLTIDTPFPERLAENRFKSRKLKVHEEFVTKFRETVLKPWNYPQVGCGATTPVSDSSKSTESFSSHFNSAYAFDLGFERALSLEEAEPQMDRFEVPRLDQVDPATGFLLQDYDPKKDLYGPGLADTVTTIEELRKYQEDREVLMKMFIET</sequence>
<keyword evidence="3" id="KW-1185">Reference proteome</keyword>
<dbReference type="GeneID" id="30990798"/>
<dbReference type="OrthoDB" id="3980595at2759"/>
<dbReference type="InterPro" id="IPR052400">
    <property type="entry name" value="Zn2-C6_fungal_TF"/>
</dbReference>
<dbReference type="OMA" id="FPACKYL"/>
<dbReference type="PROSITE" id="PS00463">
    <property type="entry name" value="ZN2_CY6_FUNGAL_1"/>
    <property type="match status" value="1"/>
</dbReference>
<dbReference type="EMBL" id="KV453930">
    <property type="protein sequence ID" value="ODV73456.1"/>
    <property type="molecule type" value="Genomic_DNA"/>
</dbReference>
<dbReference type="SMART" id="SM00066">
    <property type="entry name" value="GAL4"/>
    <property type="match status" value="1"/>
</dbReference>
<organism evidence="2 3">
    <name type="scientific">Cyberlindnera jadinii (strain ATCC 18201 / CBS 1600 / BCRC 20928 / JCM 3617 / NBRC 0987 / NRRL Y-1542)</name>
    <name type="common">Torula yeast</name>
    <name type="synonym">Candida utilis</name>
    <dbReference type="NCBI Taxonomy" id="983966"/>
    <lineage>
        <taxon>Eukaryota</taxon>
        <taxon>Fungi</taxon>
        <taxon>Dikarya</taxon>
        <taxon>Ascomycota</taxon>
        <taxon>Saccharomycotina</taxon>
        <taxon>Saccharomycetes</taxon>
        <taxon>Phaffomycetales</taxon>
        <taxon>Phaffomycetaceae</taxon>
        <taxon>Cyberlindnera</taxon>
    </lineage>
</organism>
<gene>
    <name evidence="2" type="ORF">CYBJADRAFT_172868</name>
</gene>
<evidence type="ECO:0000259" key="1">
    <source>
        <dbReference type="PROSITE" id="PS50048"/>
    </source>
</evidence>
<proteinExistence type="predicted"/>
<evidence type="ECO:0000313" key="3">
    <source>
        <dbReference type="Proteomes" id="UP000094389"/>
    </source>
</evidence>
<dbReference type="InterPro" id="IPR001138">
    <property type="entry name" value="Zn2Cys6_DnaBD"/>
</dbReference>
<dbReference type="InterPro" id="IPR036864">
    <property type="entry name" value="Zn2-C6_fun-type_DNA-bd_sf"/>
</dbReference>
<accession>A0A1E4S1S1</accession>
<evidence type="ECO:0000313" key="2">
    <source>
        <dbReference type="EMBL" id="ODV73456.1"/>
    </source>
</evidence>
<dbReference type="PANTHER" id="PTHR47657:SF7">
    <property type="entry name" value="STEROL REGULATORY ELEMENT-BINDING PROTEIN ECM22"/>
    <property type="match status" value="1"/>
</dbReference>
<dbReference type="PROSITE" id="PS50048">
    <property type="entry name" value="ZN2_CY6_FUNGAL_2"/>
    <property type="match status" value="1"/>
</dbReference>
<name>A0A1E4S1S1_CYBJN</name>
<dbReference type="Proteomes" id="UP000094389">
    <property type="component" value="Unassembled WGS sequence"/>
</dbReference>
<reference evidence="2 3" key="1">
    <citation type="journal article" date="2016" name="Proc. Natl. Acad. Sci. U.S.A.">
        <title>Comparative genomics of biotechnologically important yeasts.</title>
        <authorList>
            <person name="Riley R."/>
            <person name="Haridas S."/>
            <person name="Wolfe K.H."/>
            <person name="Lopes M.R."/>
            <person name="Hittinger C.T."/>
            <person name="Goeker M."/>
            <person name="Salamov A.A."/>
            <person name="Wisecaver J.H."/>
            <person name="Long T.M."/>
            <person name="Calvey C.H."/>
            <person name="Aerts A.L."/>
            <person name="Barry K.W."/>
            <person name="Choi C."/>
            <person name="Clum A."/>
            <person name="Coughlan A.Y."/>
            <person name="Deshpande S."/>
            <person name="Douglass A.P."/>
            <person name="Hanson S.J."/>
            <person name="Klenk H.-P."/>
            <person name="LaButti K.M."/>
            <person name="Lapidus A."/>
            <person name="Lindquist E.A."/>
            <person name="Lipzen A.M."/>
            <person name="Meier-Kolthoff J.P."/>
            <person name="Ohm R.A."/>
            <person name="Otillar R.P."/>
            <person name="Pangilinan J.L."/>
            <person name="Peng Y."/>
            <person name="Rokas A."/>
            <person name="Rosa C.A."/>
            <person name="Scheuner C."/>
            <person name="Sibirny A.A."/>
            <person name="Slot J.C."/>
            <person name="Stielow J.B."/>
            <person name="Sun H."/>
            <person name="Kurtzman C.P."/>
            <person name="Blackwell M."/>
            <person name="Grigoriev I.V."/>
            <person name="Jeffries T.W."/>
        </authorList>
    </citation>
    <scope>NUCLEOTIDE SEQUENCE [LARGE SCALE GENOMIC DNA]</scope>
    <source>
        <strain evidence="3">ATCC 18201 / CBS 1600 / BCRC 20928 / JCM 3617 / NBRC 0987 / NRRL Y-1542</strain>
    </source>
</reference>
<dbReference type="GO" id="GO:0008270">
    <property type="term" value="F:zinc ion binding"/>
    <property type="evidence" value="ECO:0007669"/>
    <property type="project" value="InterPro"/>
</dbReference>
<dbReference type="PANTHER" id="PTHR47657">
    <property type="entry name" value="STEROL REGULATORY ELEMENT-BINDING PROTEIN ECM22"/>
    <property type="match status" value="1"/>
</dbReference>
<dbReference type="RefSeq" id="XP_020070495.1">
    <property type="nucleotide sequence ID" value="XM_020216402.1"/>
</dbReference>
<dbReference type="SUPFAM" id="SSF57701">
    <property type="entry name" value="Zn2/Cys6 DNA-binding domain"/>
    <property type="match status" value="1"/>
</dbReference>
<dbReference type="GO" id="GO:0000981">
    <property type="term" value="F:DNA-binding transcription factor activity, RNA polymerase II-specific"/>
    <property type="evidence" value="ECO:0007669"/>
    <property type="project" value="InterPro"/>
</dbReference>